<keyword evidence="3" id="KW-0732">Signal</keyword>
<feature type="chain" id="PRO_5043007965" description="TNFR-Cys domain-containing protein" evidence="3">
    <location>
        <begin position="24"/>
        <end position="254"/>
    </location>
</feature>
<accession>A0AAN9CZW5</accession>
<name>A0AAN9CZW5_9TELE</name>
<evidence type="ECO:0000313" key="6">
    <source>
        <dbReference type="Proteomes" id="UP001364617"/>
    </source>
</evidence>
<feature type="repeat" description="TNFR-Cys" evidence="1">
    <location>
        <begin position="41"/>
        <end position="81"/>
    </location>
</feature>
<keyword evidence="1" id="KW-1015">Disulfide bond</keyword>
<evidence type="ECO:0000256" key="2">
    <source>
        <dbReference type="SAM" id="Phobius"/>
    </source>
</evidence>
<dbReference type="PANTHER" id="PTHR47139">
    <property type="entry name" value="TUMOR NECROSIS FACTOR RECEPTOR SUPERFAMILY MEMBER 9"/>
    <property type="match status" value="1"/>
</dbReference>
<proteinExistence type="predicted"/>
<evidence type="ECO:0000256" key="1">
    <source>
        <dbReference type="PROSITE-ProRule" id="PRU00206"/>
    </source>
</evidence>
<dbReference type="SUPFAM" id="SSF57586">
    <property type="entry name" value="TNF receptor-like"/>
    <property type="match status" value="1"/>
</dbReference>
<dbReference type="SMART" id="SM00208">
    <property type="entry name" value="TNFR"/>
    <property type="match status" value="2"/>
</dbReference>
<organism evidence="5 6">
    <name type="scientific">Phoxinus phoxinus</name>
    <name type="common">Eurasian minnow</name>
    <dbReference type="NCBI Taxonomy" id="58324"/>
    <lineage>
        <taxon>Eukaryota</taxon>
        <taxon>Metazoa</taxon>
        <taxon>Chordata</taxon>
        <taxon>Craniata</taxon>
        <taxon>Vertebrata</taxon>
        <taxon>Euteleostomi</taxon>
        <taxon>Actinopterygii</taxon>
        <taxon>Neopterygii</taxon>
        <taxon>Teleostei</taxon>
        <taxon>Ostariophysi</taxon>
        <taxon>Cypriniformes</taxon>
        <taxon>Leuciscidae</taxon>
        <taxon>Phoxininae</taxon>
        <taxon>Phoxinus</taxon>
    </lineage>
</organism>
<feature type="domain" description="TNFR-Cys" evidence="4">
    <location>
        <begin position="41"/>
        <end position="81"/>
    </location>
</feature>
<gene>
    <name evidence="5" type="ORF">R3I93_010326</name>
</gene>
<dbReference type="Proteomes" id="UP001364617">
    <property type="component" value="Unassembled WGS sequence"/>
</dbReference>
<protein>
    <recommendedName>
        <fullName evidence="4">TNFR-Cys domain-containing protein</fullName>
    </recommendedName>
</protein>
<feature type="transmembrane region" description="Helical" evidence="2">
    <location>
        <begin position="197"/>
        <end position="216"/>
    </location>
</feature>
<keyword evidence="2" id="KW-0472">Membrane</keyword>
<dbReference type="AlphaFoldDB" id="A0AAN9CZW5"/>
<dbReference type="GO" id="GO:0038023">
    <property type="term" value="F:signaling receptor activity"/>
    <property type="evidence" value="ECO:0007669"/>
    <property type="project" value="TreeGrafter"/>
</dbReference>
<feature type="disulfide bond" evidence="1">
    <location>
        <begin position="63"/>
        <end position="81"/>
    </location>
</feature>
<feature type="signal peptide" evidence="3">
    <location>
        <begin position="1"/>
        <end position="23"/>
    </location>
</feature>
<evidence type="ECO:0000256" key="3">
    <source>
        <dbReference type="SAM" id="SignalP"/>
    </source>
</evidence>
<keyword evidence="6" id="KW-1185">Reference proteome</keyword>
<sequence length="254" mass="28022">MFFYMKVLSTLLFLLLLHQNASAKNCPAGEMLVYKTEFCVACQENHYNPISGPNIHCKLCSECGKGRKVVNKCTSTTDTSCECKEGFTPNDQKKDTCICKKGSEVVKGGETCSECREGYFSDKDDSRCQKWRECKSGIEIPGTSTSDAVCKNASEGVTQAPKVHTTSLKTASLETTTISSTAPSRTTAASPTKDRFYYLWLVMLWAGILLLSGLLYHKCKVTYCIHNHKVDSRKDSVCGKPVEESGEKCLSLLV</sequence>
<keyword evidence="2" id="KW-0812">Transmembrane</keyword>
<feature type="disulfide bond" evidence="1">
    <location>
        <begin position="60"/>
        <end position="73"/>
    </location>
</feature>
<feature type="disulfide bond" evidence="1">
    <location>
        <begin position="42"/>
        <end position="57"/>
    </location>
</feature>
<dbReference type="EMBL" id="JAYKXH010000010">
    <property type="protein sequence ID" value="KAK7155643.1"/>
    <property type="molecule type" value="Genomic_DNA"/>
</dbReference>
<dbReference type="InterPro" id="IPR001368">
    <property type="entry name" value="TNFR/NGFR_Cys_rich_reg"/>
</dbReference>
<comment type="caution">
    <text evidence="5">The sequence shown here is derived from an EMBL/GenBank/DDBJ whole genome shotgun (WGS) entry which is preliminary data.</text>
</comment>
<dbReference type="Pfam" id="PF00020">
    <property type="entry name" value="TNFR_c6"/>
    <property type="match status" value="2"/>
</dbReference>
<evidence type="ECO:0000259" key="4">
    <source>
        <dbReference type="PROSITE" id="PS50050"/>
    </source>
</evidence>
<dbReference type="PANTHER" id="PTHR47139:SF3">
    <property type="entry name" value="SI:CH73-361P23.3"/>
    <property type="match status" value="1"/>
</dbReference>
<dbReference type="Gene3D" id="2.10.50.10">
    <property type="entry name" value="Tumor Necrosis Factor Receptor, subunit A, domain 2"/>
    <property type="match status" value="2"/>
</dbReference>
<reference evidence="5 6" key="1">
    <citation type="submission" date="2024-02" db="EMBL/GenBank/DDBJ databases">
        <title>Chromosome-level genome assembly of the Eurasian Minnow (Phoxinus phoxinus).</title>
        <authorList>
            <person name="Oriowo T.O."/>
            <person name="Martin S."/>
            <person name="Stange M."/>
            <person name="Chrysostomakis Y."/>
            <person name="Brown T."/>
            <person name="Winkler S."/>
            <person name="Kukowka S."/>
            <person name="Myers E.W."/>
            <person name="Bohne A."/>
        </authorList>
    </citation>
    <scope>NUCLEOTIDE SEQUENCE [LARGE SCALE GENOMIC DNA]</scope>
    <source>
        <strain evidence="5">ZFMK-TIS-60720</strain>
        <tissue evidence="5">Whole Organism</tissue>
    </source>
</reference>
<evidence type="ECO:0000313" key="5">
    <source>
        <dbReference type="EMBL" id="KAK7155643.1"/>
    </source>
</evidence>
<dbReference type="GO" id="GO:0042127">
    <property type="term" value="P:regulation of cell population proliferation"/>
    <property type="evidence" value="ECO:0007669"/>
    <property type="project" value="TreeGrafter"/>
</dbReference>
<dbReference type="PROSITE" id="PS50050">
    <property type="entry name" value="TNFR_NGFR_2"/>
    <property type="match status" value="1"/>
</dbReference>
<keyword evidence="2" id="KW-1133">Transmembrane helix</keyword>